<protein>
    <submittedName>
        <fullName evidence="1">Uncharacterized protein</fullName>
    </submittedName>
</protein>
<dbReference type="RefSeq" id="WP_190967984.1">
    <property type="nucleotide sequence ID" value="NZ_JACJTB010000013.1"/>
</dbReference>
<accession>A0ABR8FXT7</accession>
<proteinExistence type="predicted"/>
<comment type="caution">
    <text evidence="1">The sequence shown here is derived from an EMBL/GenBank/DDBJ whole genome shotgun (WGS) entry which is preliminary data.</text>
</comment>
<gene>
    <name evidence="1" type="ORF">H6G74_12600</name>
</gene>
<reference evidence="1 2" key="1">
    <citation type="journal article" date="2020" name="ISME J.">
        <title>Comparative genomics reveals insights into cyanobacterial evolution and habitat adaptation.</title>
        <authorList>
            <person name="Chen M.Y."/>
            <person name="Teng W.K."/>
            <person name="Zhao L."/>
            <person name="Hu C.X."/>
            <person name="Zhou Y.K."/>
            <person name="Han B.P."/>
            <person name="Song L.R."/>
            <person name="Shu W.S."/>
        </authorList>
    </citation>
    <scope>NUCLEOTIDE SEQUENCE [LARGE SCALE GENOMIC DNA]</scope>
    <source>
        <strain evidence="1 2">FACHB-130</strain>
    </source>
</reference>
<evidence type="ECO:0000313" key="2">
    <source>
        <dbReference type="Proteomes" id="UP000603457"/>
    </source>
</evidence>
<sequence length="46" mass="5282">MTNLRNNVTAADILYKSDRTHQAKTGLNHKTNLEIRDLRSPLHPNL</sequence>
<dbReference type="Proteomes" id="UP000603457">
    <property type="component" value="Unassembled WGS sequence"/>
</dbReference>
<organism evidence="1 2">
    <name type="scientific">Nostoc spongiaeforme FACHB-130</name>
    <dbReference type="NCBI Taxonomy" id="1357510"/>
    <lineage>
        <taxon>Bacteria</taxon>
        <taxon>Bacillati</taxon>
        <taxon>Cyanobacteriota</taxon>
        <taxon>Cyanophyceae</taxon>
        <taxon>Nostocales</taxon>
        <taxon>Nostocaceae</taxon>
        <taxon>Nostoc</taxon>
    </lineage>
</organism>
<dbReference type="EMBL" id="JACJTB010000013">
    <property type="protein sequence ID" value="MBD2595165.1"/>
    <property type="molecule type" value="Genomic_DNA"/>
</dbReference>
<keyword evidence="2" id="KW-1185">Reference proteome</keyword>
<name>A0ABR8FXT7_9NOSO</name>
<evidence type="ECO:0000313" key="1">
    <source>
        <dbReference type="EMBL" id="MBD2595165.1"/>
    </source>
</evidence>